<organism evidence="2 3">
    <name type="scientific">Flavobacterium fragile</name>
    <dbReference type="NCBI Taxonomy" id="2949085"/>
    <lineage>
        <taxon>Bacteria</taxon>
        <taxon>Pseudomonadati</taxon>
        <taxon>Bacteroidota</taxon>
        <taxon>Flavobacteriia</taxon>
        <taxon>Flavobacteriales</taxon>
        <taxon>Flavobacteriaceae</taxon>
        <taxon>Flavobacterium</taxon>
    </lineage>
</organism>
<keyword evidence="1" id="KW-0472">Membrane</keyword>
<protein>
    <recommendedName>
        <fullName evidence="4">Lipoprotein</fullName>
    </recommendedName>
</protein>
<evidence type="ECO:0000313" key="2">
    <source>
        <dbReference type="EMBL" id="MCL9769596.1"/>
    </source>
</evidence>
<accession>A0ABT0TF38</accession>
<keyword evidence="3" id="KW-1185">Reference proteome</keyword>
<keyword evidence="1" id="KW-0812">Transmembrane</keyword>
<dbReference type="Proteomes" id="UP001203342">
    <property type="component" value="Unassembled WGS sequence"/>
</dbReference>
<proteinExistence type="predicted"/>
<gene>
    <name evidence="2" type="ORF">NAT47_04115</name>
</gene>
<name>A0ABT0TF38_9FLAO</name>
<evidence type="ECO:0000313" key="3">
    <source>
        <dbReference type="Proteomes" id="UP001203342"/>
    </source>
</evidence>
<evidence type="ECO:0008006" key="4">
    <source>
        <dbReference type="Google" id="ProtNLM"/>
    </source>
</evidence>
<sequence>MSLGICSVNKKHLKLVMIFSSLSLLMALISCNKDNKKTTLKIENNYKQKTISTNNDFLIYKKGVSGIKIGENLPDKINKYEYFKSHKLVEEGNVEPIVKILHNKDTLFEVSFVYDLENQNFNDRISEILIKSKKFKTKENIGASSTIEDFIKEYPNYFIWYTYISNNYVIQSKDLEIQFLLNEKDYIGKKDLMTGDMVELELKDFKPYSKIKAIRIF</sequence>
<dbReference type="RefSeq" id="WP_250580551.1">
    <property type="nucleotide sequence ID" value="NZ_JAMLJN010000002.1"/>
</dbReference>
<comment type="caution">
    <text evidence="2">The sequence shown here is derived from an EMBL/GenBank/DDBJ whole genome shotgun (WGS) entry which is preliminary data.</text>
</comment>
<keyword evidence="1" id="KW-1133">Transmembrane helix</keyword>
<feature type="transmembrane region" description="Helical" evidence="1">
    <location>
        <begin position="12"/>
        <end position="31"/>
    </location>
</feature>
<dbReference type="EMBL" id="JAMLJN010000002">
    <property type="protein sequence ID" value="MCL9769596.1"/>
    <property type="molecule type" value="Genomic_DNA"/>
</dbReference>
<reference evidence="2 3" key="1">
    <citation type="submission" date="2022-05" db="EMBL/GenBank/DDBJ databases">
        <title>Flavobacterium sp., isolated from activated sludge.</title>
        <authorList>
            <person name="Ran Q."/>
        </authorList>
    </citation>
    <scope>NUCLEOTIDE SEQUENCE [LARGE SCALE GENOMIC DNA]</scope>
    <source>
        <strain evidence="2 3">HXWNR69</strain>
    </source>
</reference>
<evidence type="ECO:0000256" key="1">
    <source>
        <dbReference type="SAM" id="Phobius"/>
    </source>
</evidence>